<comment type="caution">
    <text evidence="2">The sequence shown here is derived from an EMBL/GenBank/DDBJ whole genome shotgun (WGS) entry which is preliminary data.</text>
</comment>
<protein>
    <submittedName>
        <fullName evidence="2">Uncharacterized protein</fullName>
    </submittedName>
</protein>
<dbReference type="PANTHER" id="PTHR22708:SF0">
    <property type="entry name" value="LEUCINE-RICH REPEAT-CONTAINING PROTEIN 56"/>
    <property type="match status" value="1"/>
</dbReference>
<dbReference type="Gene3D" id="3.80.10.10">
    <property type="entry name" value="Ribonuclease Inhibitor"/>
    <property type="match status" value="1"/>
</dbReference>
<feature type="non-terminal residue" evidence="2">
    <location>
        <position position="197"/>
    </location>
</feature>
<accession>A0AAN5DCH3</accession>
<dbReference type="InterPro" id="IPR032675">
    <property type="entry name" value="LRR_dom_sf"/>
</dbReference>
<dbReference type="AlphaFoldDB" id="A0AAN5DCH3"/>
<gene>
    <name evidence="2" type="ORF">PMAYCL1PPCAC_30242</name>
</gene>
<dbReference type="SUPFAM" id="SSF52075">
    <property type="entry name" value="Outer arm dynein light chain 1"/>
    <property type="match status" value="1"/>
</dbReference>
<sequence length="197" mass="21828">NQAESRVESGNSRDSSRGPFLVPSRSLPGTSAHRVRMSLAAVSQVATSIGGLKSRYLKYLETFCTANGIDVKKEGQTLQRAELFFASIPVLIGLKYFEKLSVLQIVGHEITSLKPLIEVANTLEELWICEGPLKDLSGIEQCSRLKKVYLYDNSIENCRPLSVLSSLSLIQLDSNRVADIRFLRHLPYLGSLSMAKN</sequence>
<evidence type="ECO:0000256" key="1">
    <source>
        <dbReference type="SAM" id="MobiDB-lite"/>
    </source>
</evidence>
<evidence type="ECO:0000313" key="2">
    <source>
        <dbReference type="EMBL" id="GMR60047.1"/>
    </source>
</evidence>
<dbReference type="InterPro" id="IPR040091">
    <property type="entry name" value="LRRC56"/>
</dbReference>
<reference evidence="3" key="1">
    <citation type="submission" date="2022-10" db="EMBL/GenBank/DDBJ databases">
        <title>Genome assembly of Pristionchus species.</title>
        <authorList>
            <person name="Yoshida K."/>
            <person name="Sommer R.J."/>
        </authorList>
    </citation>
    <scope>NUCLEOTIDE SEQUENCE [LARGE SCALE GENOMIC DNA]</scope>
    <source>
        <strain evidence="3">RS5460</strain>
    </source>
</reference>
<keyword evidence="3" id="KW-1185">Reference proteome</keyword>
<dbReference type="PANTHER" id="PTHR22708">
    <property type="entry name" value="LEUCINE-RICH REPEAT-CONTAINING PROTEIN 56"/>
    <property type="match status" value="1"/>
</dbReference>
<organism evidence="2 3">
    <name type="scientific">Pristionchus mayeri</name>
    <dbReference type="NCBI Taxonomy" id="1317129"/>
    <lineage>
        <taxon>Eukaryota</taxon>
        <taxon>Metazoa</taxon>
        <taxon>Ecdysozoa</taxon>
        <taxon>Nematoda</taxon>
        <taxon>Chromadorea</taxon>
        <taxon>Rhabditida</taxon>
        <taxon>Rhabditina</taxon>
        <taxon>Diplogasteromorpha</taxon>
        <taxon>Diplogasteroidea</taxon>
        <taxon>Neodiplogasteridae</taxon>
        <taxon>Pristionchus</taxon>
    </lineage>
</organism>
<feature type="compositionally biased region" description="Polar residues" evidence="1">
    <location>
        <begin position="1"/>
        <end position="13"/>
    </location>
</feature>
<feature type="region of interest" description="Disordered" evidence="1">
    <location>
        <begin position="1"/>
        <end position="27"/>
    </location>
</feature>
<dbReference type="Proteomes" id="UP001328107">
    <property type="component" value="Unassembled WGS sequence"/>
</dbReference>
<proteinExistence type="predicted"/>
<name>A0AAN5DCH3_9BILA</name>
<feature type="non-terminal residue" evidence="2">
    <location>
        <position position="1"/>
    </location>
</feature>
<dbReference type="EMBL" id="BTRK01000006">
    <property type="protein sequence ID" value="GMR60047.1"/>
    <property type="molecule type" value="Genomic_DNA"/>
</dbReference>
<evidence type="ECO:0000313" key="3">
    <source>
        <dbReference type="Proteomes" id="UP001328107"/>
    </source>
</evidence>